<evidence type="ECO:0000313" key="2">
    <source>
        <dbReference type="EMBL" id="KZV79201.1"/>
    </source>
</evidence>
<dbReference type="STRING" id="1314781.A0A166NIJ8"/>
<proteinExistence type="predicted"/>
<sequence length="547" mass="62529">MLSQFSAKAISEAQAVVSRGAFMVPSDNIRFNVHVESQRVDNQSQGVNCTAMTVVQLPDKFIDMVQHFDKRSIPRLLTPGGTLQEIRWKDLLDMDALRSIHPFKVHLVLSALFSVRELADHPLRFDPLLQRPAAISALPHGPEHKVKYWPLGTAQIDQSSYEGNALVIQEVLRQLDLDTAEHEQRIALNGVIPFAGDLLTGQRMKGLKSLLSEDDNGFDRLEWLLPVHGFFHNRMNLAYAIFHNHRGNSAGDGFAREINVLNRHGLTAKIKSPNVHTLDEFLLHFWTASTLDNWIARTALVDQRLEARIIANSDLMLLQLERFAIKHGDVGLLDTLCSPLAIFFKGGGHGNYGNDMLDYIQWRKYESTPELRDLIRNCWLVNTQGHPDSFFPVDELQEHINREQREWHTRAGSNFSIDYLKKVTPAIPALAATIKHMAQHFDMLYRSHVHKSPESQADIRLMAKRFRKRKTSEYVAGRTIKESVNKPDNHSVLGTALLQKEATWKKAFKERMLFLQHRSTLQNFESPEELELAVRMQELRLENTLDS</sequence>
<dbReference type="InterPro" id="IPR046496">
    <property type="entry name" value="DUF6589"/>
</dbReference>
<evidence type="ECO:0000313" key="3">
    <source>
        <dbReference type="Proteomes" id="UP000077266"/>
    </source>
</evidence>
<dbReference type="Pfam" id="PF20231">
    <property type="entry name" value="DUF6589"/>
    <property type="match status" value="2"/>
</dbReference>
<dbReference type="Proteomes" id="UP000077266">
    <property type="component" value="Unassembled WGS sequence"/>
</dbReference>
<dbReference type="InParanoid" id="A0A166NIJ8"/>
<keyword evidence="3" id="KW-1185">Reference proteome</keyword>
<reference evidence="2 3" key="1">
    <citation type="journal article" date="2016" name="Mol. Biol. Evol.">
        <title>Comparative Genomics of Early-Diverging Mushroom-Forming Fungi Provides Insights into the Origins of Lignocellulose Decay Capabilities.</title>
        <authorList>
            <person name="Nagy L.G."/>
            <person name="Riley R."/>
            <person name="Tritt A."/>
            <person name="Adam C."/>
            <person name="Daum C."/>
            <person name="Floudas D."/>
            <person name="Sun H."/>
            <person name="Yadav J.S."/>
            <person name="Pangilinan J."/>
            <person name="Larsson K.H."/>
            <person name="Matsuura K."/>
            <person name="Barry K."/>
            <person name="Labutti K."/>
            <person name="Kuo R."/>
            <person name="Ohm R.A."/>
            <person name="Bhattacharya S.S."/>
            <person name="Shirouzu T."/>
            <person name="Yoshinaga Y."/>
            <person name="Martin F.M."/>
            <person name="Grigoriev I.V."/>
            <person name="Hibbett D.S."/>
        </authorList>
    </citation>
    <scope>NUCLEOTIDE SEQUENCE [LARGE SCALE GENOMIC DNA]</scope>
    <source>
        <strain evidence="2 3">HHB12029</strain>
    </source>
</reference>
<feature type="domain" description="DUF6589" evidence="1">
    <location>
        <begin position="301"/>
        <end position="450"/>
    </location>
</feature>
<organism evidence="2 3">
    <name type="scientific">Exidia glandulosa HHB12029</name>
    <dbReference type="NCBI Taxonomy" id="1314781"/>
    <lineage>
        <taxon>Eukaryota</taxon>
        <taxon>Fungi</taxon>
        <taxon>Dikarya</taxon>
        <taxon>Basidiomycota</taxon>
        <taxon>Agaricomycotina</taxon>
        <taxon>Agaricomycetes</taxon>
        <taxon>Auriculariales</taxon>
        <taxon>Exidiaceae</taxon>
        <taxon>Exidia</taxon>
    </lineage>
</organism>
<dbReference type="EMBL" id="KV426659">
    <property type="protein sequence ID" value="KZV79201.1"/>
    <property type="molecule type" value="Genomic_DNA"/>
</dbReference>
<evidence type="ECO:0000259" key="1">
    <source>
        <dbReference type="Pfam" id="PF20231"/>
    </source>
</evidence>
<feature type="domain" description="DUF6589" evidence="1">
    <location>
        <begin position="88"/>
        <end position="295"/>
    </location>
</feature>
<dbReference type="AlphaFoldDB" id="A0A166NIJ8"/>
<dbReference type="OrthoDB" id="3251235at2759"/>
<accession>A0A166NIJ8</accession>
<name>A0A166NIJ8_EXIGL</name>
<gene>
    <name evidence="2" type="ORF">EXIGLDRAFT_632426</name>
</gene>
<protein>
    <recommendedName>
        <fullName evidence="1">DUF6589 domain-containing protein</fullName>
    </recommendedName>
</protein>